<organism evidence="1 2">
    <name type="scientific">Aeromonas phage CC2</name>
    <dbReference type="NCBI Taxonomy" id="1204516"/>
    <lineage>
        <taxon>Viruses</taxon>
        <taxon>Duplodnaviria</taxon>
        <taxon>Heunggongvirae</taxon>
        <taxon>Uroviricota</taxon>
        <taxon>Caudoviricetes</taxon>
        <taxon>Pantevenvirales</taxon>
        <taxon>Straboviridae</taxon>
        <taxon>Emmerichvirinae</taxon>
        <taxon>Ceceduovirus</taxon>
        <taxon>Ceceduovirus cc2</taxon>
    </lineage>
</organism>
<proteinExistence type="predicted"/>
<protein>
    <submittedName>
        <fullName evidence="1">Uncharacterized protein</fullName>
    </submittedName>
</protein>
<accession>I6XLB0</accession>
<evidence type="ECO:0000313" key="1">
    <source>
        <dbReference type="EMBL" id="AFN39314.1"/>
    </source>
</evidence>
<dbReference type="RefSeq" id="YP_007010039.1">
    <property type="nucleotide sequence ID" value="NC_019538.1"/>
</dbReference>
<gene>
    <name evidence="1" type="ORF">CC2_013</name>
</gene>
<keyword evidence="2" id="KW-1185">Reference proteome</keyword>
<reference evidence="1 2" key="1">
    <citation type="journal article" date="2012" name="J. Virol.">
        <title>Complete Genome Sequence of Aeromonas hydrophila Phage CC2.</title>
        <authorList>
            <person name="Shen C.J."/>
            <person name="Liu Y.J."/>
            <person name="Lu C.P."/>
        </authorList>
    </citation>
    <scope>NUCLEOTIDE SEQUENCE [LARGE SCALE GENOMIC DNA]</scope>
</reference>
<evidence type="ECO:0000313" key="2">
    <source>
        <dbReference type="Proteomes" id="UP000009016"/>
    </source>
</evidence>
<dbReference type="GeneID" id="14016306"/>
<dbReference type="OrthoDB" id="35206at10239"/>
<dbReference type="EMBL" id="JX123262">
    <property type="protein sequence ID" value="AFN39314.1"/>
    <property type="molecule type" value="Genomic_DNA"/>
</dbReference>
<name>I6XLB0_9CAUD</name>
<sequence length="117" mass="13834">MRKFHNFRDAHNNNVISALYGKFEDSDKNVNIQFLGLSDEKMEDIKRFVFTNSYGKMFIQGFDANSSTTWAMIEFWTDDMKFIKERCVELIEFLGVKKEDVQGWEHPDFNNVFGDVK</sequence>
<dbReference type="KEGG" id="vg:14016306"/>
<dbReference type="Proteomes" id="UP000009016">
    <property type="component" value="Segment"/>
</dbReference>